<evidence type="ECO:0000256" key="1">
    <source>
        <dbReference type="ARBA" id="ARBA00022801"/>
    </source>
</evidence>
<dbReference type="InterPro" id="IPR050300">
    <property type="entry name" value="GDXG_lipolytic_enzyme"/>
</dbReference>
<feature type="signal peptide" evidence="2">
    <location>
        <begin position="1"/>
        <end position="23"/>
    </location>
</feature>
<dbReference type="GeneID" id="82890986"/>
<evidence type="ECO:0000256" key="2">
    <source>
        <dbReference type="SAM" id="SignalP"/>
    </source>
</evidence>
<keyword evidence="1 4" id="KW-0378">Hydrolase</keyword>
<dbReference type="EMBL" id="CP102294">
    <property type="protein sequence ID" value="UWN58057.1"/>
    <property type="molecule type" value="Genomic_DNA"/>
</dbReference>
<keyword evidence="2" id="KW-0732">Signal</keyword>
<evidence type="ECO:0000313" key="4">
    <source>
        <dbReference type="EMBL" id="UWN58057.1"/>
    </source>
</evidence>
<accession>A0ABY5V1Q7</accession>
<sequence>MRKYRIRPILATACLLSLCHLQAQTPRARPLYPQGAPDSNGLPPENVRTTQDIVFGATEADYLAYPADADRATGQAVVICPGGGYAAVCFDHEGIQVARWLNERGITAVVLRYRMPNGHPDIPVEDALAAIRMVREKARLWHVDPHRIGIMGFSAGGHLAAAASTRFTGTDDRPDFTVLMYAAISRDERMIDRETMGNLFGADVPADSALYSCEKEVTARTPPAFLAMSDDDDNVLPSNSICYYTALKRHGVPAELHAYPRGKHGWGWNPSFRYHDELTASLGRWLEEIGEKQAGRSVP</sequence>
<gene>
    <name evidence="4" type="ORF">NQ491_04590</name>
</gene>
<dbReference type="PANTHER" id="PTHR48081">
    <property type="entry name" value="AB HYDROLASE SUPERFAMILY PROTEIN C4A8.06C"/>
    <property type="match status" value="1"/>
</dbReference>
<feature type="domain" description="Alpha/beta hydrolase fold-3" evidence="3">
    <location>
        <begin position="82"/>
        <end position="266"/>
    </location>
</feature>
<evidence type="ECO:0000259" key="3">
    <source>
        <dbReference type="Pfam" id="PF07859"/>
    </source>
</evidence>
<dbReference type="InterPro" id="IPR013094">
    <property type="entry name" value="AB_hydrolase_3"/>
</dbReference>
<proteinExistence type="predicted"/>
<organism evidence="4 5">
    <name type="scientific">Alistipes ihumii AP11</name>
    <dbReference type="NCBI Taxonomy" id="1211813"/>
    <lineage>
        <taxon>Bacteria</taxon>
        <taxon>Pseudomonadati</taxon>
        <taxon>Bacteroidota</taxon>
        <taxon>Bacteroidia</taxon>
        <taxon>Bacteroidales</taxon>
        <taxon>Rikenellaceae</taxon>
        <taxon>Alistipes</taxon>
    </lineage>
</organism>
<dbReference type="Pfam" id="PF07859">
    <property type="entry name" value="Abhydrolase_3"/>
    <property type="match status" value="1"/>
</dbReference>
<dbReference type="PANTHER" id="PTHR48081:SF6">
    <property type="entry name" value="PEPTIDASE S9 PROLYL OLIGOPEPTIDASE CATALYTIC DOMAIN-CONTAINING PROTEIN"/>
    <property type="match status" value="1"/>
</dbReference>
<dbReference type="Gene3D" id="3.40.50.1820">
    <property type="entry name" value="alpha/beta hydrolase"/>
    <property type="match status" value="1"/>
</dbReference>
<dbReference type="SUPFAM" id="SSF53474">
    <property type="entry name" value="alpha/beta-Hydrolases"/>
    <property type="match status" value="1"/>
</dbReference>
<reference evidence="4" key="1">
    <citation type="journal article" date="2022" name="Cell">
        <title>Design, construction, and in vivo augmentation of a complex gut microbiome.</title>
        <authorList>
            <person name="Cheng A.G."/>
            <person name="Ho P.Y."/>
            <person name="Aranda-Diaz A."/>
            <person name="Jain S."/>
            <person name="Yu F.B."/>
            <person name="Meng X."/>
            <person name="Wang M."/>
            <person name="Iakiviak M."/>
            <person name="Nagashima K."/>
            <person name="Zhao A."/>
            <person name="Murugkar P."/>
            <person name="Patil A."/>
            <person name="Atabakhsh K."/>
            <person name="Weakley A."/>
            <person name="Yan J."/>
            <person name="Brumbaugh A.R."/>
            <person name="Higginbottom S."/>
            <person name="Dimas A."/>
            <person name="Shiver A.L."/>
            <person name="Deutschbauer A."/>
            <person name="Neff N."/>
            <person name="Sonnenburg J.L."/>
            <person name="Huang K.C."/>
            <person name="Fischbach M.A."/>
        </authorList>
    </citation>
    <scope>NUCLEOTIDE SEQUENCE</scope>
    <source>
        <strain evidence="4">AP11</strain>
    </source>
</reference>
<dbReference type="InterPro" id="IPR029058">
    <property type="entry name" value="AB_hydrolase_fold"/>
</dbReference>
<evidence type="ECO:0000313" key="5">
    <source>
        <dbReference type="Proteomes" id="UP001059295"/>
    </source>
</evidence>
<name>A0ABY5V1Q7_9BACT</name>
<dbReference type="Proteomes" id="UP001059295">
    <property type="component" value="Chromosome"/>
</dbReference>
<dbReference type="RefSeq" id="WP_019246412.1">
    <property type="nucleotide sequence ID" value="NZ_CAPH01000016.1"/>
</dbReference>
<keyword evidence="5" id="KW-1185">Reference proteome</keyword>
<feature type="chain" id="PRO_5046958478" evidence="2">
    <location>
        <begin position="24"/>
        <end position="299"/>
    </location>
</feature>
<protein>
    <submittedName>
        <fullName evidence="4">Alpha/beta hydrolase</fullName>
    </submittedName>
</protein>
<dbReference type="GO" id="GO:0016787">
    <property type="term" value="F:hydrolase activity"/>
    <property type="evidence" value="ECO:0007669"/>
    <property type="project" value="UniProtKB-KW"/>
</dbReference>